<protein>
    <recommendedName>
        <fullName evidence="4">Protein NO VEIN C-terminal domain-containing protein</fullName>
    </recommendedName>
</protein>
<feature type="region of interest" description="Disordered" evidence="1">
    <location>
        <begin position="45"/>
        <end position="156"/>
    </location>
</feature>
<evidence type="ECO:0000313" key="2">
    <source>
        <dbReference type="EMBL" id="KAF7557162.1"/>
    </source>
</evidence>
<feature type="compositionally biased region" description="Polar residues" evidence="1">
    <location>
        <begin position="105"/>
        <end position="127"/>
    </location>
</feature>
<sequence length="408" mass="45460">MTDPVTQISEKIEEKGLRITSTILNSSRAVIPEILEYEGIALGDFKDDFSEPEDGYQPEQENPGSVTPDDSNAHLLRTQTRTEAEGGRASLLTNSTTSDTTDQSPLRTPTTSQSINHSLTGAQSFTAERQGGPHAESPSERNGGHVSPSPQFWNGADFRADQSQQSYAEYTHARSDFAHRSASRDTSRPILVDSETDRYVKILRRVVRAARAASFPSQGSFDMTGISDALPRIEVENSYDGLEQPPRFRSTSQLERDKKIGAAGELYVFELLKKLALPGFSMANWQSTIRKYVVEHPEYADIVYDDANGAFTKLLVENGYLNREVWDHKKPHYLLEVKSTTGPCNTPFFMSKGQYRRMHTYRESVDTIYIILRVFNVDKDSVRVCLAAPASVAAPTKSNESTDMQGTN</sequence>
<proteinExistence type="predicted"/>
<evidence type="ECO:0000313" key="3">
    <source>
        <dbReference type="Proteomes" id="UP000722485"/>
    </source>
</evidence>
<evidence type="ECO:0008006" key="4">
    <source>
        <dbReference type="Google" id="ProtNLM"/>
    </source>
</evidence>
<evidence type="ECO:0000256" key="1">
    <source>
        <dbReference type="SAM" id="MobiDB-lite"/>
    </source>
</evidence>
<dbReference type="OrthoDB" id="1262810at2759"/>
<organism evidence="2 3">
    <name type="scientific">Cylindrodendrum hubeiense</name>
    <dbReference type="NCBI Taxonomy" id="595255"/>
    <lineage>
        <taxon>Eukaryota</taxon>
        <taxon>Fungi</taxon>
        <taxon>Dikarya</taxon>
        <taxon>Ascomycota</taxon>
        <taxon>Pezizomycotina</taxon>
        <taxon>Sordariomycetes</taxon>
        <taxon>Hypocreomycetidae</taxon>
        <taxon>Hypocreales</taxon>
        <taxon>Nectriaceae</taxon>
        <taxon>Cylindrodendrum</taxon>
    </lineage>
</organism>
<keyword evidence="3" id="KW-1185">Reference proteome</keyword>
<accession>A0A9P5HGY4</accession>
<dbReference type="AlphaFoldDB" id="A0A9P5HGY4"/>
<gene>
    <name evidence="2" type="ORF">G7Z17_g877</name>
</gene>
<dbReference type="Proteomes" id="UP000722485">
    <property type="component" value="Unassembled WGS sequence"/>
</dbReference>
<reference evidence="2" key="1">
    <citation type="submission" date="2020-03" db="EMBL/GenBank/DDBJ databases">
        <title>Draft Genome Sequence of Cylindrodendrum hubeiense.</title>
        <authorList>
            <person name="Buettner E."/>
            <person name="Kellner H."/>
        </authorList>
    </citation>
    <scope>NUCLEOTIDE SEQUENCE</scope>
    <source>
        <strain evidence="2">IHI 201604</strain>
    </source>
</reference>
<feature type="compositionally biased region" description="Low complexity" evidence="1">
    <location>
        <begin position="90"/>
        <end position="104"/>
    </location>
</feature>
<comment type="caution">
    <text evidence="2">The sequence shown here is derived from an EMBL/GenBank/DDBJ whole genome shotgun (WGS) entry which is preliminary data.</text>
</comment>
<dbReference type="EMBL" id="JAANBB010000007">
    <property type="protein sequence ID" value="KAF7557162.1"/>
    <property type="molecule type" value="Genomic_DNA"/>
</dbReference>
<feature type="compositionally biased region" description="Polar residues" evidence="1">
    <location>
        <begin position="59"/>
        <end position="70"/>
    </location>
</feature>
<name>A0A9P5HGY4_9HYPO</name>